<evidence type="ECO:0000256" key="2">
    <source>
        <dbReference type="SAM" id="SignalP"/>
    </source>
</evidence>
<sequence length="407" mass="42369">MRLMRWILSASLGIAAFPATAQVANTYCAQNPAACAPVATAGAYGVPYGGYTQPAYSGYTQPAYSGYGGGYAQPAYGGGYAAPGYGYGYGYGYGAGYGAPGYGAGYGAPGYGAPGYGGYPPPGYYGAGGAAQANVLNQIANGPRSLPGGDSQPFPPNVGDNQPPPAPPHPSNPDFQRYSAGVFGDANRPTKVVQRTGRSAGIQDGYLEESRRIAAYLDTPAISARLEARYPFPAVMIGGDIVPPVVSELRDVRQTPTRTLLVTTLGSFEIVRDARVTVIPPNWRDYLTVTPPPEGRTTWTPPKGDAEKANWEIGYKGGLEVGIAQARAAFDDGLGRLDRDFLGMRRYGELAAAGAVSLPLVKVRATGLKISRNGRSAAVDQRLLKIVVTPKFVGATGPAVVTAVAAE</sequence>
<evidence type="ECO:0000313" key="3">
    <source>
        <dbReference type="EMBL" id="KMO26556.1"/>
    </source>
</evidence>
<evidence type="ECO:0008006" key="5">
    <source>
        <dbReference type="Google" id="ProtNLM"/>
    </source>
</evidence>
<proteinExistence type="predicted"/>
<evidence type="ECO:0000313" key="4">
    <source>
        <dbReference type="Proteomes" id="UP000036471"/>
    </source>
</evidence>
<keyword evidence="4" id="KW-1185">Reference proteome</keyword>
<dbReference type="EMBL" id="JTHG01000014">
    <property type="protein sequence ID" value="KMO26556.1"/>
    <property type="molecule type" value="Genomic_DNA"/>
</dbReference>
<name>A0ABR5HIP7_9HYPH</name>
<dbReference type="Proteomes" id="UP000036471">
    <property type="component" value="Unassembled WGS sequence"/>
</dbReference>
<evidence type="ECO:0000256" key="1">
    <source>
        <dbReference type="SAM" id="MobiDB-lite"/>
    </source>
</evidence>
<dbReference type="RefSeq" id="WP_048426293.1">
    <property type="nucleotide sequence ID" value="NZ_JTHF01000033.1"/>
</dbReference>
<dbReference type="Pfam" id="PF16932">
    <property type="entry name" value="T4SS_TraI"/>
    <property type="match status" value="1"/>
</dbReference>
<feature type="chain" id="PRO_5047523328" description="Defect in organelle trafficking protein DotC" evidence="2">
    <location>
        <begin position="22"/>
        <end position="407"/>
    </location>
</feature>
<reference evidence="3 4" key="1">
    <citation type="submission" date="2014-11" db="EMBL/GenBank/DDBJ databases">
        <title>Comparative genomics of Methylobacterium species.</title>
        <authorList>
            <person name="Chaudhry V."/>
            <person name="Patil P.B."/>
        </authorList>
    </citation>
    <scope>NUCLEOTIDE SEQUENCE [LARGE SCALE GENOMIC DNA]</scope>
    <source>
        <strain evidence="3 4">SE3.6</strain>
    </source>
</reference>
<protein>
    <recommendedName>
        <fullName evidence="5">Defect in organelle trafficking protein DotC</fullName>
    </recommendedName>
</protein>
<comment type="caution">
    <text evidence="3">The sequence shown here is derived from an EMBL/GenBank/DDBJ whole genome shotgun (WGS) entry which is preliminary data.</text>
</comment>
<gene>
    <name evidence="3" type="ORF">QR79_02000</name>
</gene>
<feature type="signal peptide" evidence="2">
    <location>
        <begin position="1"/>
        <end position="21"/>
    </location>
</feature>
<accession>A0ABR5HIP7</accession>
<feature type="region of interest" description="Disordered" evidence="1">
    <location>
        <begin position="140"/>
        <end position="181"/>
    </location>
</feature>
<keyword evidence="2" id="KW-0732">Signal</keyword>
<feature type="compositionally biased region" description="Pro residues" evidence="1">
    <location>
        <begin position="162"/>
        <end position="171"/>
    </location>
</feature>
<dbReference type="InterPro" id="IPR031618">
    <property type="entry name" value="T4SS_TraI"/>
</dbReference>
<organism evidence="3 4">
    <name type="scientific">Methylobacterium indicum</name>
    <dbReference type="NCBI Taxonomy" id="1775910"/>
    <lineage>
        <taxon>Bacteria</taxon>
        <taxon>Pseudomonadati</taxon>
        <taxon>Pseudomonadota</taxon>
        <taxon>Alphaproteobacteria</taxon>
        <taxon>Hyphomicrobiales</taxon>
        <taxon>Methylobacteriaceae</taxon>
        <taxon>Methylobacterium</taxon>
    </lineage>
</organism>